<evidence type="ECO:0000313" key="2">
    <source>
        <dbReference type="EMBL" id="QDU66502.1"/>
    </source>
</evidence>
<accession>A0A518BHP0</accession>
<gene>
    <name evidence="2" type="ORF">Pla133_15760</name>
</gene>
<reference evidence="2 3" key="1">
    <citation type="submission" date="2019-02" db="EMBL/GenBank/DDBJ databases">
        <title>Deep-cultivation of Planctomycetes and their phenomic and genomic characterization uncovers novel biology.</title>
        <authorList>
            <person name="Wiegand S."/>
            <person name="Jogler M."/>
            <person name="Boedeker C."/>
            <person name="Pinto D."/>
            <person name="Vollmers J."/>
            <person name="Rivas-Marin E."/>
            <person name="Kohn T."/>
            <person name="Peeters S.H."/>
            <person name="Heuer A."/>
            <person name="Rast P."/>
            <person name="Oberbeckmann S."/>
            <person name="Bunk B."/>
            <person name="Jeske O."/>
            <person name="Meyerdierks A."/>
            <person name="Storesund J.E."/>
            <person name="Kallscheuer N."/>
            <person name="Luecker S."/>
            <person name="Lage O.M."/>
            <person name="Pohl T."/>
            <person name="Merkel B.J."/>
            <person name="Hornburger P."/>
            <person name="Mueller R.-W."/>
            <person name="Bruemmer F."/>
            <person name="Labrenz M."/>
            <person name="Spormann A.M."/>
            <person name="Op den Camp H."/>
            <person name="Overmann J."/>
            <person name="Amann R."/>
            <person name="Jetten M.S.M."/>
            <person name="Mascher T."/>
            <person name="Medema M.H."/>
            <person name="Devos D.P."/>
            <person name="Kaster A.-K."/>
            <person name="Ovreas L."/>
            <person name="Rohde M."/>
            <person name="Galperin M.Y."/>
            <person name="Jogler C."/>
        </authorList>
    </citation>
    <scope>NUCLEOTIDE SEQUENCE [LARGE SCALE GENOMIC DNA]</scope>
    <source>
        <strain evidence="2 3">Pla133</strain>
    </source>
</reference>
<name>A0A518BHP0_9BACT</name>
<evidence type="ECO:0000256" key="1">
    <source>
        <dbReference type="SAM" id="MobiDB-lite"/>
    </source>
</evidence>
<proteinExistence type="predicted"/>
<sequence length="59" mass="6292">MMLCALAGLRGGEPALAASLASRTDPFTGRPFDRVSLPSGREQLRSPAGGRELTWPLRP</sequence>
<dbReference type="Proteomes" id="UP000316921">
    <property type="component" value="Chromosome"/>
</dbReference>
<feature type="region of interest" description="Disordered" evidence="1">
    <location>
        <begin position="28"/>
        <end position="59"/>
    </location>
</feature>
<organism evidence="2 3">
    <name type="scientific">Engelhardtia mirabilis</name>
    <dbReference type="NCBI Taxonomy" id="2528011"/>
    <lineage>
        <taxon>Bacteria</taxon>
        <taxon>Pseudomonadati</taxon>
        <taxon>Planctomycetota</taxon>
        <taxon>Planctomycetia</taxon>
        <taxon>Planctomycetia incertae sedis</taxon>
        <taxon>Engelhardtia</taxon>
    </lineage>
</organism>
<dbReference type="KEGG" id="pbap:Pla133_15760"/>
<dbReference type="RefSeq" id="WP_145064333.1">
    <property type="nucleotide sequence ID" value="NZ_CP036287.1"/>
</dbReference>
<dbReference type="EMBL" id="CP036287">
    <property type="protein sequence ID" value="QDU66502.1"/>
    <property type="molecule type" value="Genomic_DNA"/>
</dbReference>
<protein>
    <submittedName>
        <fullName evidence="2">Uncharacterized protein</fullName>
    </submittedName>
</protein>
<dbReference type="AlphaFoldDB" id="A0A518BHP0"/>
<keyword evidence="3" id="KW-1185">Reference proteome</keyword>
<evidence type="ECO:0000313" key="3">
    <source>
        <dbReference type="Proteomes" id="UP000316921"/>
    </source>
</evidence>